<evidence type="ECO:0000256" key="15">
    <source>
        <dbReference type="PIRSR" id="PIRSR000149-3"/>
    </source>
</evidence>
<keyword evidence="7" id="KW-0963">Cytoplasm</keyword>
<feature type="domain" description="Glyceraldehyde 3-phosphate dehydrogenase NAD(P) binding" evidence="19">
    <location>
        <begin position="3"/>
        <end position="151"/>
    </location>
</feature>
<dbReference type="PRINTS" id="PR00078">
    <property type="entry name" value="G3PDHDRGNASE"/>
</dbReference>
<dbReference type="FunFam" id="3.30.360.10:FF:000010">
    <property type="entry name" value="Glyceraldehyde-3-phosphate dehydrogenase"/>
    <property type="match status" value="1"/>
</dbReference>
<dbReference type="EC" id="1.2.1.-" evidence="18"/>
<sequence length="332" mass="35887">MAIKVGINGFGRIGRMVFRAAAKEFKDIEIVGINDLLEPDYLAYMLKYDSVHGRFPQAIGVDGNNLVIAGRKIRLTAEKDPASLKWNEVGADVVVESTGLFLTKETCEKHLAAGAKKVVQSAPSKDETPMFVFGVNHSKYAGEQIVSAASCTTNCLAPVAKVLHDNFGVKRGLMTTVHATTATQKTVDGPSSKDWRGGRGILENIIPSSTGAAKAVGKVIPELNKKLTGMAFRIPTSDVSVVDLTCELEKPTTYEDICKAMKAASEGALKGILGYTEEKVVSTDFRGVSTPSIFDAEAGIMLDPTFVKVISWYDNEYGYTCNLLRFVQHIGK</sequence>
<feature type="binding site" evidence="14">
    <location>
        <begin position="150"/>
        <end position="152"/>
    </location>
    <ligand>
        <name>D-glyceraldehyde 3-phosphate</name>
        <dbReference type="ChEBI" id="CHEBI:59776"/>
    </ligand>
</feature>
<dbReference type="PROSITE" id="PS00071">
    <property type="entry name" value="GAPDH"/>
    <property type="match status" value="1"/>
</dbReference>
<evidence type="ECO:0000256" key="16">
    <source>
        <dbReference type="PIRSR" id="PIRSR000149-4"/>
    </source>
</evidence>
<evidence type="ECO:0000256" key="4">
    <source>
        <dbReference type="ARBA" id="ARBA00007406"/>
    </source>
</evidence>
<dbReference type="Gene3D" id="3.40.50.720">
    <property type="entry name" value="NAD(P)-binding Rossmann-like Domain"/>
    <property type="match status" value="1"/>
</dbReference>
<keyword evidence="8 15" id="KW-0547">Nucleotide-binding</keyword>
<evidence type="ECO:0000256" key="6">
    <source>
        <dbReference type="ARBA" id="ARBA00021022"/>
    </source>
</evidence>
<accession>A0A1F6U3W6</accession>
<evidence type="ECO:0000256" key="17">
    <source>
        <dbReference type="RuleBase" id="RU000397"/>
    </source>
</evidence>
<evidence type="ECO:0000256" key="5">
    <source>
        <dbReference type="ARBA" id="ARBA00011881"/>
    </source>
</evidence>
<reference evidence="20 21" key="1">
    <citation type="journal article" date="2016" name="Nat. Commun.">
        <title>Thousands of microbial genomes shed light on interconnected biogeochemical processes in an aquifer system.</title>
        <authorList>
            <person name="Anantharaman K."/>
            <person name="Brown C.T."/>
            <person name="Hug L.A."/>
            <person name="Sharon I."/>
            <person name="Castelle C.J."/>
            <person name="Probst A.J."/>
            <person name="Thomas B.C."/>
            <person name="Singh A."/>
            <person name="Wilkins M.J."/>
            <person name="Karaoz U."/>
            <person name="Brodie E.L."/>
            <person name="Williams K.H."/>
            <person name="Hubbard S.S."/>
            <person name="Banfield J.F."/>
        </authorList>
    </citation>
    <scope>NUCLEOTIDE SEQUENCE [LARGE SCALE GENOMIC DNA]</scope>
</reference>
<feature type="binding site" evidence="15">
    <location>
        <position position="121"/>
    </location>
    <ligand>
        <name>NAD(+)</name>
        <dbReference type="ChEBI" id="CHEBI:57540"/>
    </ligand>
</feature>
<protein>
    <recommendedName>
        <fullName evidence="6 18">Glyceraldehyde-3-phosphate dehydrogenase</fullName>
        <ecNumber evidence="18">1.2.1.-</ecNumber>
    </recommendedName>
</protein>
<evidence type="ECO:0000256" key="1">
    <source>
        <dbReference type="ARBA" id="ARBA00003501"/>
    </source>
</evidence>
<dbReference type="Gene3D" id="3.30.360.10">
    <property type="entry name" value="Dihydrodipicolinate Reductase, domain 2"/>
    <property type="match status" value="1"/>
</dbReference>
<dbReference type="GO" id="GO:0005737">
    <property type="term" value="C:cytoplasm"/>
    <property type="evidence" value="ECO:0007669"/>
    <property type="project" value="UniProtKB-SubCell"/>
</dbReference>
<evidence type="ECO:0000313" key="20">
    <source>
        <dbReference type="EMBL" id="OGI52061.1"/>
    </source>
</evidence>
<dbReference type="GO" id="GO:0051287">
    <property type="term" value="F:NAD binding"/>
    <property type="evidence" value="ECO:0007669"/>
    <property type="project" value="InterPro"/>
</dbReference>
<gene>
    <name evidence="20" type="ORF">A3B81_04140</name>
</gene>
<evidence type="ECO:0000256" key="12">
    <source>
        <dbReference type="ARBA" id="ARBA00047698"/>
    </source>
</evidence>
<comment type="catalytic activity">
    <reaction evidence="12">
        <text>D-glyceraldehyde 3-phosphate + phosphate + NAD(+) = (2R)-3-phospho-glyceroyl phosphate + NADH + H(+)</text>
        <dbReference type="Rhea" id="RHEA:10300"/>
        <dbReference type="ChEBI" id="CHEBI:15378"/>
        <dbReference type="ChEBI" id="CHEBI:43474"/>
        <dbReference type="ChEBI" id="CHEBI:57540"/>
        <dbReference type="ChEBI" id="CHEBI:57604"/>
        <dbReference type="ChEBI" id="CHEBI:57945"/>
        <dbReference type="ChEBI" id="CHEBI:59776"/>
        <dbReference type="EC" id="1.2.1.12"/>
    </reaction>
</comment>
<evidence type="ECO:0000256" key="18">
    <source>
        <dbReference type="RuleBase" id="RU361160"/>
    </source>
</evidence>
<dbReference type="FunFam" id="3.40.50.720:FF:000001">
    <property type="entry name" value="Glyceraldehyde-3-phosphate dehydrogenase"/>
    <property type="match status" value="1"/>
</dbReference>
<dbReference type="GO" id="GO:0006096">
    <property type="term" value="P:glycolytic process"/>
    <property type="evidence" value="ECO:0007669"/>
    <property type="project" value="UniProtKB-KW"/>
</dbReference>
<dbReference type="InterPro" id="IPR020829">
    <property type="entry name" value="GlycerAld_3-P_DH_cat"/>
</dbReference>
<dbReference type="PIRSF" id="PIRSF000149">
    <property type="entry name" value="GAP_DH"/>
    <property type="match status" value="1"/>
</dbReference>
<dbReference type="InterPro" id="IPR020830">
    <property type="entry name" value="GlycerAld_3-P_DH_AS"/>
</dbReference>
<dbReference type="InterPro" id="IPR020828">
    <property type="entry name" value="GlycerAld_3-P_DH_NAD(P)-bd"/>
</dbReference>
<dbReference type="CDD" id="cd18126">
    <property type="entry name" value="GAPDH_I_C"/>
    <property type="match status" value="1"/>
</dbReference>
<dbReference type="GO" id="GO:0006006">
    <property type="term" value="P:glucose metabolic process"/>
    <property type="evidence" value="ECO:0007669"/>
    <property type="project" value="InterPro"/>
</dbReference>
<dbReference type="AlphaFoldDB" id="A0A1F6U3W6"/>
<dbReference type="InterPro" id="IPR006424">
    <property type="entry name" value="Glyceraldehyde-3-P_DH_1"/>
</dbReference>
<evidence type="ECO:0000256" key="2">
    <source>
        <dbReference type="ARBA" id="ARBA00004496"/>
    </source>
</evidence>
<evidence type="ECO:0000256" key="11">
    <source>
        <dbReference type="ARBA" id="ARBA00023152"/>
    </source>
</evidence>
<feature type="active site" description="Nucleophile" evidence="13">
    <location>
        <position position="151"/>
    </location>
</feature>
<feature type="binding site" evidence="15">
    <location>
        <position position="315"/>
    </location>
    <ligand>
        <name>NAD(+)</name>
        <dbReference type="ChEBI" id="CHEBI:57540"/>
    </ligand>
</feature>
<evidence type="ECO:0000256" key="14">
    <source>
        <dbReference type="PIRSR" id="PIRSR000149-2"/>
    </source>
</evidence>
<comment type="similarity">
    <text evidence="4 17">Belongs to the glyceraldehyde-3-phosphate dehydrogenase family.</text>
</comment>
<keyword evidence="11" id="KW-0324">Glycolysis</keyword>
<dbReference type="EMBL" id="MFTA01000040">
    <property type="protein sequence ID" value="OGI52061.1"/>
    <property type="molecule type" value="Genomic_DNA"/>
</dbReference>
<comment type="caution">
    <text evidence="20">The sequence shown here is derived from an EMBL/GenBank/DDBJ whole genome shotgun (WGS) entry which is preliminary data.</text>
</comment>
<comment type="subunit">
    <text evidence="5">Homotetramer.</text>
</comment>
<feature type="site" description="Activates thiol group during catalysis" evidence="16">
    <location>
        <position position="178"/>
    </location>
</feature>
<dbReference type="Proteomes" id="UP000179362">
    <property type="component" value="Unassembled WGS sequence"/>
</dbReference>
<dbReference type="PANTHER" id="PTHR10836:SF76">
    <property type="entry name" value="GLYCERALDEHYDE-3-PHOSPHATE DEHYDROGENASE-RELATED"/>
    <property type="match status" value="1"/>
</dbReference>
<dbReference type="InterPro" id="IPR020831">
    <property type="entry name" value="GlycerAld/Erythrose_P_DH"/>
</dbReference>
<evidence type="ECO:0000259" key="19">
    <source>
        <dbReference type="SMART" id="SM00846"/>
    </source>
</evidence>
<evidence type="ECO:0000256" key="7">
    <source>
        <dbReference type="ARBA" id="ARBA00022490"/>
    </source>
</evidence>
<proteinExistence type="inferred from homology"/>
<evidence type="ECO:0000256" key="9">
    <source>
        <dbReference type="ARBA" id="ARBA00023002"/>
    </source>
</evidence>
<dbReference type="NCBIfam" id="TIGR01534">
    <property type="entry name" value="GAPDH-I"/>
    <property type="match status" value="1"/>
</dbReference>
<evidence type="ECO:0000256" key="8">
    <source>
        <dbReference type="ARBA" id="ARBA00022741"/>
    </source>
</evidence>
<name>A0A1F6U3W6_9PROT</name>
<dbReference type="PANTHER" id="PTHR10836">
    <property type="entry name" value="GLYCERALDEHYDE 3-PHOSPHATE DEHYDROGENASE"/>
    <property type="match status" value="1"/>
</dbReference>
<dbReference type="GO" id="GO:0004365">
    <property type="term" value="F:glyceraldehyde-3-phosphate dehydrogenase (NAD+) (phosphorylating) activity"/>
    <property type="evidence" value="ECO:0007669"/>
    <property type="project" value="UniProtKB-EC"/>
</dbReference>
<feature type="binding site" evidence="14">
    <location>
        <position position="181"/>
    </location>
    <ligand>
        <name>D-glyceraldehyde 3-phosphate</name>
        <dbReference type="ChEBI" id="CHEBI:59776"/>
    </ligand>
</feature>
<evidence type="ECO:0000256" key="10">
    <source>
        <dbReference type="ARBA" id="ARBA00023027"/>
    </source>
</evidence>
<comment type="pathway">
    <text evidence="3">Carbohydrate degradation; glycolysis; pyruvate from D-glyceraldehyde 3-phosphate: step 1/5.</text>
</comment>
<dbReference type="SUPFAM" id="SSF55347">
    <property type="entry name" value="Glyceraldehyde-3-phosphate dehydrogenase-like, C-terminal domain"/>
    <property type="match status" value="1"/>
</dbReference>
<evidence type="ECO:0000256" key="3">
    <source>
        <dbReference type="ARBA" id="ARBA00004869"/>
    </source>
</evidence>
<dbReference type="SUPFAM" id="SSF51735">
    <property type="entry name" value="NAD(P)-binding Rossmann-fold domains"/>
    <property type="match status" value="1"/>
</dbReference>
<dbReference type="Pfam" id="PF02800">
    <property type="entry name" value="Gp_dh_C"/>
    <property type="match status" value="1"/>
</dbReference>
<evidence type="ECO:0000313" key="21">
    <source>
        <dbReference type="Proteomes" id="UP000179362"/>
    </source>
</evidence>
<keyword evidence="10 15" id="KW-0520">NAD</keyword>
<dbReference type="InterPro" id="IPR036291">
    <property type="entry name" value="NAD(P)-bd_dom_sf"/>
</dbReference>
<dbReference type="GO" id="GO:0050661">
    <property type="term" value="F:NADP binding"/>
    <property type="evidence" value="ECO:0007669"/>
    <property type="project" value="InterPro"/>
</dbReference>
<comment type="subcellular location">
    <subcellularLocation>
        <location evidence="2">Cytoplasm</location>
    </subcellularLocation>
</comment>
<dbReference type="SMART" id="SM00846">
    <property type="entry name" value="Gp_dh_N"/>
    <property type="match status" value="1"/>
</dbReference>
<keyword evidence="9 18" id="KW-0560">Oxidoreductase</keyword>
<feature type="binding site" evidence="14">
    <location>
        <position position="233"/>
    </location>
    <ligand>
        <name>D-glyceraldehyde 3-phosphate</name>
        <dbReference type="ChEBI" id="CHEBI:59776"/>
    </ligand>
</feature>
<organism evidence="20 21">
    <name type="scientific">Candidatus Muproteobacteria bacterium RIFCSPHIGHO2_02_FULL_65_16</name>
    <dbReference type="NCBI Taxonomy" id="1817766"/>
    <lineage>
        <taxon>Bacteria</taxon>
        <taxon>Pseudomonadati</taxon>
        <taxon>Pseudomonadota</taxon>
        <taxon>Candidatus Muproteobacteria</taxon>
    </lineage>
</organism>
<feature type="binding site" evidence="14">
    <location>
        <begin position="210"/>
        <end position="211"/>
    </location>
    <ligand>
        <name>D-glyceraldehyde 3-phosphate</name>
        <dbReference type="ChEBI" id="CHEBI:59776"/>
    </ligand>
</feature>
<comment type="function">
    <text evidence="1">Catalyzes the oxidative phosphorylation of glyceraldehyde 3-phosphate (G3P) to 1,3-bisphosphoglycerate (BPG) using the cofactor NAD. The first reaction step involves the formation of a hemiacetal intermediate between G3P and a cysteine residue, and this hemiacetal intermediate is then oxidized to a thioester, with concomitant reduction of NAD to NADH. The reduced NADH is then exchanged with the second NAD, and the thioester is attacked by a nucleophilic inorganic phosphate to produce BPG.</text>
</comment>
<feature type="binding site" evidence="15">
    <location>
        <begin position="12"/>
        <end position="13"/>
    </location>
    <ligand>
        <name>NAD(+)</name>
        <dbReference type="ChEBI" id="CHEBI:57540"/>
    </ligand>
</feature>
<feature type="binding site" evidence="15">
    <location>
        <position position="35"/>
    </location>
    <ligand>
        <name>NAD(+)</name>
        <dbReference type="ChEBI" id="CHEBI:57540"/>
    </ligand>
</feature>
<dbReference type="CDD" id="cd05214">
    <property type="entry name" value="GAPDH_I_N"/>
    <property type="match status" value="1"/>
</dbReference>
<dbReference type="Pfam" id="PF00044">
    <property type="entry name" value="Gp_dh_N"/>
    <property type="match status" value="1"/>
</dbReference>
<evidence type="ECO:0000256" key="13">
    <source>
        <dbReference type="PIRSR" id="PIRSR000149-1"/>
    </source>
</evidence>